<dbReference type="EMBL" id="JAPDDT010000004">
    <property type="protein sequence ID" value="MCW1923187.1"/>
    <property type="molecule type" value="Genomic_DNA"/>
</dbReference>
<dbReference type="InterPro" id="IPR007712">
    <property type="entry name" value="RelE/ParE_toxin"/>
</dbReference>
<gene>
    <name evidence="3" type="ORF">OKA05_11540</name>
</gene>
<accession>A0ABT3GI48</accession>
<dbReference type="RefSeq" id="WP_264487293.1">
    <property type="nucleotide sequence ID" value="NZ_JAPDDT010000004.1"/>
</dbReference>
<dbReference type="Proteomes" id="UP001320876">
    <property type="component" value="Unassembled WGS sequence"/>
</dbReference>
<dbReference type="PANTHER" id="PTHR33755:SF9">
    <property type="entry name" value="TOXIN PARE1"/>
    <property type="match status" value="1"/>
</dbReference>
<proteinExistence type="inferred from homology"/>
<comment type="caution">
    <text evidence="3">The sequence shown here is derived from an EMBL/GenBank/DDBJ whole genome shotgun (WGS) entry which is preliminary data.</text>
</comment>
<keyword evidence="2" id="KW-1277">Toxin-antitoxin system</keyword>
<organism evidence="3 4">
    <name type="scientific">Luteolibacter arcticus</name>
    <dbReference type="NCBI Taxonomy" id="1581411"/>
    <lineage>
        <taxon>Bacteria</taxon>
        <taxon>Pseudomonadati</taxon>
        <taxon>Verrucomicrobiota</taxon>
        <taxon>Verrucomicrobiia</taxon>
        <taxon>Verrucomicrobiales</taxon>
        <taxon>Verrucomicrobiaceae</taxon>
        <taxon>Luteolibacter</taxon>
    </lineage>
</organism>
<dbReference type="InterPro" id="IPR035093">
    <property type="entry name" value="RelE/ParE_toxin_dom_sf"/>
</dbReference>
<dbReference type="PANTHER" id="PTHR33755">
    <property type="entry name" value="TOXIN PARE1-RELATED"/>
    <property type="match status" value="1"/>
</dbReference>
<keyword evidence="4" id="KW-1185">Reference proteome</keyword>
<sequence>MSYLALSRRAVLDLAEIERYSIEQWGKKVAADYLDDIEAALKRLKEAPGLLRARPELSENLKFYRVGRHLLVCALEGESIYVLAVKHGAMDLPERLAELEPHLVQEAGVLHQAFLRSKRS</sequence>
<name>A0ABT3GI48_9BACT</name>
<reference evidence="3 4" key="1">
    <citation type="submission" date="2022-10" db="EMBL/GenBank/DDBJ databases">
        <title>Luteolibacter arcticus strain CCTCC AB 2014275, whole genome shotgun sequencing project.</title>
        <authorList>
            <person name="Zhao G."/>
            <person name="Shen L."/>
        </authorList>
    </citation>
    <scope>NUCLEOTIDE SEQUENCE [LARGE SCALE GENOMIC DNA]</scope>
    <source>
        <strain evidence="3 4">CCTCC AB 2014275</strain>
    </source>
</reference>
<dbReference type="InterPro" id="IPR051803">
    <property type="entry name" value="TA_system_RelE-like_toxin"/>
</dbReference>
<evidence type="ECO:0000313" key="3">
    <source>
        <dbReference type="EMBL" id="MCW1923187.1"/>
    </source>
</evidence>
<comment type="similarity">
    <text evidence="1">Belongs to the RelE toxin family.</text>
</comment>
<evidence type="ECO:0000256" key="1">
    <source>
        <dbReference type="ARBA" id="ARBA00006226"/>
    </source>
</evidence>
<protein>
    <submittedName>
        <fullName evidence="3">Type II toxin-antitoxin system RelE/ParE family toxin</fullName>
    </submittedName>
</protein>
<evidence type="ECO:0000256" key="2">
    <source>
        <dbReference type="ARBA" id="ARBA00022649"/>
    </source>
</evidence>
<dbReference type="Gene3D" id="3.30.2310.20">
    <property type="entry name" value="RelE-like"/>
    <property type="match status" value="1"/>
</dbReference>
<evidence type="ECO:0000313" key="4">
    <source>
        <dbReference type="Proteomes" id="UP001320876"/>
    </source>
</evidence>
<dbReference type="Pfam" id="PF05016">
    <property type="entry name" value="ParE_toxin"/>
    <property type="match status" value="1"/>
</dbReference>